<evidence type="ECO:0000256" key="1">
    <source>
        <dbReference type="SAM" id="MobiDB-lite"/>
    </source>
</evidence>
<gene>
    <name evidence="2" type="ORF">ADICEAN_03227</name>
</gene>
<evidence type="ECO:0000313" key="3">
    <source>
        <dbReference type="Proteomes" id="UP000011910"/>
    </source>
</evidence>
<dbReference type="EMBL" id="AODQ01000099">
    <property type="protein sequence ID" value="EMR01653.1"/>
    <property type="molecule type" value="Genomic_DNA"/>
</dbReference>
<dbReference type="eggNOG" id="COG3291">
    <property type="taxonomic scope" value="Bacteria"/>
</dbReference>
<accession>M7MYW9</accession>
<dbReference type="SUPFAM" id="SSF63829">
    <property type="entry name" value="Calcium-dependent phosphotriesterase"/>
    <property type="match status" value="1"/>
</dbReference>
<dbReference type="OrthoDB" id="9765926at2"/>
<protein>
    <submittedName>
        <fullName evidence="2">Uncharacterized protein</fullName>
    </submittedName>
</protein>
<dbReference type="STRING" id="1279009.ADICEAN_03227"/>
<dbReference type="SUPFAM" id="SSF50969">
    <property type="entry name" value="YVTN repeat-like/Quinoprotein amine dehydrogenase"/>
    <property type="match status" value="1"/>
</dbReference>
<sequence length="1590" mass="171615">MKQYTQKLPLGLRMLLLVVLGQLPLLAGAQDLSDSRWYFGNSAQWLSFLNGRVAQQPGQVVPYGDAGSVVATDYRSGDLLFYSDGVQLIGPNGPLAAILPGDPSLPQPVHAIPIPGVPNTFYLFFITPARGMSYARYDANTETYTPLGNLNIGGEASGVMEVVRGNTNDNYVYWLLVPLRGDDARFTVIRVEDNLATPTPTTLTAQTDVAGFNPVSMTFHYRNNLLAVGNGDNADLPVMLFQVDLDDTVPDAGRITFYDNLSSVTSAGGNISGLAWSLNRLYVAKEQNADANGSGNLFRYDLTDHQPGNEPTPQIVANAIAYRSYGLRAAPNDQVYHLLQPTAGGPIIAARVQSSPDLTLVQNVFGATNFRGSQFSRSAFPSSIPVTIDFDYSAACAQVPTYFYPIFGENGPEQVDWFINDVRESRDLQPYFQFSQAGTVEVKMRAFYPGTIREVVKTVTINPGLQLNVQPEYIICPNDSETITLEIQDENGEAAQVDPSSITWYRPLSAAKGGKQVVESGVEEITVDALPYTDPQTGAVTYPEAGTYYVVVNTADCELYASFEVVVYNNEFFKFNTWYFGDGAGINFNVQPAAATAAGENQMQGPNDSALEGTTISADANADILFYTNGETLWTRDADGDGTHDRAPNGDALSAPPTPVGGSRSVTQNSLLIPHPSDPTLHYLFTVSDQAERALRYTVADLKGNVMADARPDVELARSSGDYVRGRLLFTQMSEKLAGSSTNGSGWVVAHELGNNRFISYAVKPEGIGSPVFSQAGSVINEAQSAGYMAFSSNDSLLAMAVPNVDGANRVEIFRFNTQTGEVQDGSHLRITIPAEGGAQIYGLTFSPNDKRVWLTTRGATSYLYQFSIDSLFDRDRTQNSLVQVAAVAGEELGAIQLAPDNFLYIARNGIGNVGSIQNPDDSLRAGSVAGIYEPDGIAGGLNGVSLLGLPNLIHPAGRSVMDPTVFAMSACQAEEGQDTEVVVYGTRRYNNETIIFRFFSLANPGTQLQELRAEEGVDSVTVSLPPGDYRVELLLEACNLQYPTDYDDAETVEGFFSISPASVANILNDDASGEDPRICEDQSLLLQGEARVNGQVMNAANYQFSWYNDASGELLGSEQNLTVTEAGVYRLQLLNIVTGCPAEPAFISVQDARPEAELGDDIGVCAGEPLPVNQITASGVPANHTIEWFRSTNGLAGPFTNLQNNTVSQSLADINTAQAGSYLYVIKVSGAECFRADTLAITIGAGPTVRLRPTNNNCTGTADLVAEVQDGVGPFTYQFFREGASLGPGNGGILQVSQSGSYTVQVTDEATGCVATSEAVSLNVENPLEDLRIEITPGCSVEGQAALNELTASSSFSGQVTYQWYRLNNGVPEAQPFDSGPSVFVPNGNYRVVATTPDPNCSSNGGTADASVESVVWPRPLILDRYTICPSIPELSSVTIPLAGYTGVAWYNRTTGQLLSRAESFTATLEGEYEVRVDGCTDPVVFRVAYDCTPQLYLPNAIRIGGTNNVFSIINKDIIANMDQFEILIYNRWGEVIFQSSDGNFEWRGKGPGGQTVPMANYAYLIRYRNRFGENREIKKVYGSILVMY</sequence>
<reference evidence="2 3" key="1">
    <citation type="journal article" date="2013" name="Genome Announc.">
        <title>Draft Genome Sequence of Cesiribacter andamanensis Strain AMV16T, Isolated from a Soil Sample from a Mud Volcano in the Andaman Islands, India.</title>
        <authorList>
            <person name="Shivaji S."/>
            <person name="Ara S."/>
            <person name="Begum Z."/>
            <person name="Srinivas T.N."/>
            <person name="Singh A."/>
            <person name="Kumar Pinnaka A."/>
        </authorList>
    </citation>
    <scope>NUCLEOTIDE SEQUENCE [LARGE SCALE GENOMIC DNA]</scope>
    <source>
        <strain evidence="2 3">AMV16</strain>
    </source>
</reference>
<comment type="caution">
    <text evidence="2">The sequence shown here is derived from an EMBL/GenBank/DDBJ whole genome shotgun (WGS) entry which is preliminary data.</text>
</comment>
<dbReference type="Pfam" id="PF13585">
    <property type="entry name" value="CHU_C"/>
    <property type="match status" value="1"/>
</dbReference>
<proteinExistence type="predicted"/>
<dbReference type="RefSeq" id="WP_009196610.1">
    <property type="nucleotide sequence ID" value="NZ_AODQ01000099.1"/>
</dbReference>
<feature type="compositionally biased region" description="Basic and acidic residues" evidence="1">
    <location>
        <begin position="636"/>
        <end position="648"/>
    </location>
</feature>
<organism evidence="2 3">
    <name type="scientific">Cesiribacter andamanensis AMV16</name>
    <dbReference type="NCBI Taxonomy" id="1279009"/>
    <lineage>
        <taxon>Bacteria</taxon>
        <taxon>Pseudomonadati</taxon>
        <taxon>Bacteroidota</taxon>
        <taxon>Cytophagia</taxon>
        <taxon>Cytophagales</taxon>
        <taxon>Cesiribacteraceae</taxon>
        <taxon>Cesiribacter</taxon>
    </lineage>
</organism>
<keyword evidence="3" id="KW-1185">Reference proteome</keyword>
<feature type="region of interest" description="Disordered" evidence="1">
    <location>
        <begin position="636"/>
        <end position="665"/>
    </location>
</feature>
<dbReference type="InterPro" id="IPR011044">
    <property type="entry name" value="Quino_amine_DH_bsu"/>
</dbReference>
<dbReference type="Proteomes" id="UP000011910">
    <property type="component" value="Unassembled WGS sequence"/>
</dbReference>
<evidence type="ECO:0000313" key="2">
    <source>
        <dbReference type="EMBL" id="EMR01653.1"/>
    </source>
</evidence>
<name>M7MYW9_9BACT</name>